<feature type="region of interest" description="Disordered" evidence="1">
    <location>
        <begin position="216"/>
        <end position="258"/>
    </location>
</feature>
<dbReference type="EMBL" id="JAHLQT010019050">
    <property type="protein sequence ID" value="KAG7168782.1"/>
    <property type="molecule type" value="Genomic_DNA"/>
</dbReference>
<dbReference type="AlphaFoldDB" id="A0A8J5K1U3"/>
<feature type="compositionally biased region" description="Low complexity" evidence="1">
    <location>
        <begin position="65"/>
        <end position="76"/>
    </location>
</feature>
<dbReference type="OrthoDB" id="6361604at2759"/>
<keyword evidence="2" id="KW-1133">Transmembrane helix</keyword>
<evidence type="ECO:0000313" key="4">
    <source>
        <dbReference type="Proteomes" id="UP000747542"/>
    </source>
</evidence>
<proteinExistence type="predicted"/>
<evidence type="ECO:0000256" key="1">
    <source>
        <dbReference type="SAM" id="MobiDB-lite"/>
    </source>
</evidence>
<keyword evidence="2" id="KW-0812">Transmembrane</keyword>
<accession>A0A8J5K1U3</accession>
<feature type="compositionally biased region" description="Basic and acidic residues" evidence="1">
    <location>
        <begin position="77"/>
        <end position="92"/>
    </location>
</feature>
<protein>
    <submittedName>
        <fullName evidence="3">Uncharacterized protein</fullName>
    </submittedName>
</protein>
<keyword evidence="4" id="KW-1185">Reference proteome</keyword>
<gene>
    <name evidence="3" type="ORF">Hamer_G021799</name>
</gene>
<keyword evidence="2" id="KW-0472">Membrane</keyword>
<reference evidence="3" key="1">
    <citation type="journal article" date="2021" name="Sci. Adv.">
        <title>The American lobster genome reveals insights on longevity, neural, and immune adaptations.</title>
        <authorList>
            <person name="Polinski J.M."/>
            <person name="Zimin A.V."/>
            <person name="Clark K.F."/>
            <person name="Kohn A.B."/>
            <person name="Sadowski N."/>
            <person name="Timp W."/>
            <person name="Ptitsyn A."/>
            <person name="Khanna P."/>
            <person name="Romanova D.Y."/>
            <person name="Williams P."/>
            <person name="Greenwood S.J."/>
            <person name="Moroz L.L."/>
            <person name="Walt D.R."/>
            <person name="Bodnar A.G."/>
        </authorList>
    </citation>
    <scope>NUCLEOTIDE SEQUENCE</scope>
    <source>
        <strain evidence="3">GMGI-L3</strain>
    </source>
</reference>
<comment type="caution">
    <text evidence="3">The sequence shown here is derived from an EMBL/GenBank/DDBJ whole genome shotgun (WGS) entry which is preliminary data.</text>
</comment>
<evidence type="ECO:0000313" key="3">
    <source>
        <dbReference type="EMBL" id="KAG7168782.1"/>
    </source>
</evidence>
<feature type="transmembrane region" description="Helical" evidence="2">
    <location>
        <begin position="266"/>
        <end position="291"/>
    </location>
</feature>
<name>A0A8J5K1U3_HOMAM</name>
<feature type="transmembrane region" description="Helical" evidence="2">
    <location>
        <begin position="20"/>
        <end position="41"/>
    </location>
</feature>
<evidence type="ECO:0000256" key="2">
    <source>
        <dbReference type="SAM" id="Phobius"/>
    </source>
</evidence>
<sequence length="294" mass="32609">MTPVLRMRHNEPTGVKKTLSYLTFVNGCVLLLLVCLTPAAGDAPTPVGDSSAPPGPQCLHDDPRCPSSSSSINDSIRNPDKDAEEGPSHTETDSPQDGDEPELMNFINVDKRTMEYEHEEIQDSPDEVERVLSCIFTSVPFIGGKWLEKIVRNSYSDATLLEASHRFLDGGEFLSKFISLGTSSPAGKMLEIVSSCFEDDEMVDYKGEYLSGYYQDEDEPQNPYQNPIPVPDRNSRPERTQYDLPGAPTSSPLQHTRRKRRLARTFGADSLLGFNLLGTLVVCSLVVYLVYLLV</sequence>
<organism evidence="3 4">
    <name type="scientific">Homarus americanus</name>
    <name type="common">American lobster</name>
    <dbReference type="NCBI Taxonomy" id="6706"/>
    <lineage>
        <taxon>Eukaryota</taxon>
        <taxon>Metazoa</taxon>
        <taxon>Ecdysozoa</taxon>
        <taxon>Arthropoda</taxon>
        <taxon>Crustacea</taxon>
        <taxon>Multicrustacea</taxon>
        <taxon>Malacostraca</taxon>
        <taxon>Eumalacostraca</taxon>
        <taxon>Eucarida</taxon>
        <taxon>Decapoda</taxon>
        <taxon>Pleocyemata</taxon>
        <taxon>Astacidea</taxon>
        <taxon>Nephropoidea</taxon>
        <taxon>Nephropidae</taxon>
        <taxon>Homarus</taxon>
    </lineage>
</organism>
<feature type="region of interest" description="Disordered" evidence="1">
    <location>
        <begin position="43"/>
        <end position="102"/>
    </location>
</feature>
<dbReference type="Proteomes" id="UP000747542">
    <property type="component" value="Unassembled WGS sequence"/>
</dbReference>